<proteinExistence type="predicted"/>
<sequence length="89" mass="9731">MAEERPQENQGNPPASPKNPIETEILNVHVERKGQEVTANWGLHPSLKAELTAEEWKDLTNVMSKVTGIVGKRFAEILARGQKEAGGTA</sequence>
<evidence type="ECO:0000313" key="2">
    <source>
        <dbReference type="EMBL" id="MDT7042693.1"/>
    </source>
</evidence>
<reference evidence="2 3" key="1">
    <citation type="journal article" date="2023" name="ISME J.">
        <title>Cultivation and genomic characterization of novel and ubiquitous marine nitrite-oxidizing bacteria from the Nitrospirales.</title>
        <authorList>
            <person name="Mueller A.J."/>
            <person name="Daebeler A."/>
            <person name="Herbold C.W."/>
            <person name="Kirkegaard R.H."/>
            <person name="Daims H."/>
        </authorList>
    </citation>
    <scope>NUCLEOTIDE SEQUENCE [LARGE SCALE GENOMIC DNA]</scope>
    <source>
        <strain evidence="2 3">EB</strain>
    </source>
</reference>
<dbReference type="EMBL" id="JAQOUE010000001">
    <property type="protein sequence ID" value="MDT7042693.1"/>
    <property type="molecule type" value="Genomic_DNA"/>
</dbReference>
<dbReference type="Proteomes" id="UP001250932">
    <property type="component" value="Unassembled WGS sequence"/>
</dbReference>
<evidence type="ECO:0000313" key="3">
    <source>
        <dbReference type="Proteomes" id="UP001250932"/>
    </source>
</evidence>
<protein>
    <submittedName>
        <fullName evidence="2">Uncharacterized protein</fullName>
    </submittedName>
</protein>
<feature type="region of interest" description="Disordered" evidence="1">
    <location>
        <begin position="1"/>
        <end position="22"/>
    </location>
</feature>
<name>A0ABU3K8H9_9BACT</name>
<comment type="caution">
    <text evidence="2">The sequence shown here is derived from an EMBL/GenBank/DDBJ whole genome shotgun (WGS) entry which is preliminary data.</text>
</comment>
<accession>A0ABU3K8H9</accession>
<keyword evidence="3" id="KW-1185">Reference proteome</keyword>
<dbReference type="RefSeq" id="WP_313833135.1">
    <property type="nucleotide sequence ID" value="NZ_JAQOUE010000001.1"/>
</dbReference>
<gene>
    <name evidence="2" type="ORF">PPG34_10050</name>
</gene>
<evidence type="ECO:0000256" key="1">
    <source>
        <dbReference type="SAM" id="MobiDB-lite"/>
    </source>
</evidence>
<organism evidence="2 3">
    <name type="scientific">Candidatus Nitronereus thalassa</name>
    <dbReference type="NCBI Taxonomy" id="3020898"/>
    <lineage>
        <taxon>Bacteria</taxon>
        <taxon>Pseudomonadati</taxon>
        <taxon>Nitrospirota</taxon>
        <taxon>Nitrospiria</taxon>
        <taxon>Nitrospirales</taxon>
        <taxon>Nitrospiraceae</taxon>
        <taxon>Candidatus Nitronereus</taxon>
    </lineage>
</organism>